<dbReference type="EMBL" id="QCYK01000002">
    <property type="protein sequence ID" value="PUZ24941.1"/>
    <property type="molecule type" value="Genomic_DNA"/>
</dbReference>
<dbReference type="FunFam" id="3.40.50.720:FF:000084">
    <property type="entry name" value="Short-chain dehydrogenase reductase"/>
    <property type="match status" value="1"/>
</dbReference>
<dbReference type="InterPro" id="IPR036291">
    <property type="entry name" value="NAD(P)-bd_dom_sf"/>
</dbReference>
<comment type="caution">
    <text evidence="3">The sequence shown here is derived from an EMBL/GenBank/DDBJ whole genome shotgun (WGS) entry which is preliminary data.</text>
</comment>
<evidence type="ECO:0000256" key="1">
    <source>
        <dbReference type="ARBA" id="ARBA00006484"/>
    </source>
</evidence>
<dbReference type="InterPro" id="IPR057326">
    <property type="entry name" value="KR_dom"/>
</dbReference>
<dbReference type="Gene3D" id="3.40.50.720">
    <property type="entry name" value="NAD(P)-binding Rossmann-like Domain"/>
    <property type="match status" value="1"/>
</dbReference>
<dbReference type="CDD" id="cd05233">
    <property type="entry name" value="SDR_c"/>
    <property type="match status" value="1"/>
</dbReference>
<organism evidence="3 4">
    <name type="scientific">Chitinophaga parva</name>
    <dbReference type="NCBI Taxonomy" id="2169414"/>
    <lineage>
        <taxon>Bacteria</taxon>
        <taxon>Pseudomonadati</taxon>
        <taxon>Bacteroidota</taxon>
        <taxon>Chitinophagia</taxon>
        <taxon>Chitinophagales</taxon>
        <taxon>Chitinophagaceae</taxon>
        <taxon>Chitinophaga</taxon>
    </lineage>
</organism>
<dbReference type="SMART" id="SM00822">
    <property type="entry name" value="PKS_KR"/>
    <property type="match status" value="1"/>
</dbReference>
<evidence type="ECO:0000313" key="3">
    <source>
        <dbReference type="EMBL" id="PUZ24941.1"/>
    </source>
</evidence>
<gene>
    <name evidence="3" type="ORF">DCC81_11530</name>
</gene>
<protein>
    <submittedName>
        <fullName evidence="3">Short-chain dehydrogenase</fullName>
    </submittedName>
</protein>
<proteinExistence type="inferred from homology"/>
<evidence type="ECO:0000313" key="4">
    <source>
        <dbReference type="Proteomes" id="UP000244450"/>
    </source>
</evidence>
<name>A0A2T7BF83_9BACT</name>
<reference evidence="3 4" key="1">
    <citation type="submission" date="2018-04" db="EMBL/GenBank/DDBJ databases">
        <title>Chitinophaga fuyangensis sp. nov., isolated from soil in a chemical factory.</title>
        <authorList>
            <person name="Chen K."/>
        </authorList>
    </citation>
    <scope>NUCLEOTIDE SEQUENCE [LARGE SCALE GENOMIC DNA]</scope>
    <source>
        <strain evidence="3 4">LY-1</strain>
    </source>
</reference>
<dbReference type="PANTHER" id="PTHR43975:SF2">
    <property type="entry name" value="EG:BACR7A4.14 PROTEIN-RELATED"/>
    <property type="match status" value="1"/>
</dbReference>
<dbReference type="RefSeq" id="WP_108686778.1">
    <property type="nucleotide sequence ID" value="NZ_QCYK01000002.1"/>
</dbReference>
<dbReference type="InterPro" id="IPR002347">
    <property type="entry name" value="SDR_fam"/>
</dbReference>
<dbReference type="Pfam" id="PF13561">
    <property type="entry name" value="adh_short_C2"/>
    <property type="match status" value="1"/>
</dbReference>
<accession>A0A2T7BF83</accession>
<dbReference type="OrthoDB" id="9803333at2"/>
<dbReference type="Proteomes" id="UP000244450">
    <property type="component" value="Unassembled WGS sequence"/>
</dbReference>
<dbReference type="SUPFAM" id="SSF51735">
    <property type="entry name" value="NAD(P)-binding Rossmann-fold domains"/>
    <property type="match status" value="1"/>
</dbReference>
<dbReference type="PANTHER" id="PTHR43975">
    <property type="entry name" value="ZGC:101858"/>
    <property type="match status" value="1"/>
</dbReference>
<dbReference type="PRINTS" id="PR00080">
    <property type="entry name" value="SDRFAMILY"/>
</dbReference>
<dbReference type="PRINTS" id="PR00081">
    <property type="entry name" value="GDHRDH"/>
</dbReference>
<dbReference type="AlphaFoldDB" id="A0A2T7BF83"/>
<comment type="similarity">
    <text evidence="1">Belongs to the short-chain dehydrogenases/reductases (SDR) family.</text>
</comment>
<keyword evidence="4" id="KW-1185">Reference proteome</keyword>
<feature type="domain" description="Ketoreductase" evidence="2">
    <location>
        <begin position="7"/>
        <end position="179"/>
    </location>
</feature>
<sequence>MQNLYGKVALITGGNSGIGYSTAKDLAANGAQVIITGRRKEAVENAAKELGATALLADQTKMADIEALAASVAQQFGKIDILVINAGVSKLTTIENATEQLFDEVMNVNLKGAYFTLSRFIPVLNDGASVVFISSSSASKCTPQTSVYMASKAAINALIQVAAIELAPRRIRVNAVSPGPFATEIMEKAGLSDPKIQEFIVSGVPLGRLGIPTEAGKLISFLASDDAAFITGAEYMIDGGQSLNK</sequence>
<evidence type="ECO:0000259" key="2">
    <source>
        <dbReference type="SMART" id="SM00822"/>
    </source>
</evidence>